<gene>
    <name evidence="1" type="ORF">B9Q30_26865</name>
</gene>
<dbReference type="AlphaFoldDB" id="A0A2J0PMD1"/>
<evidence type="ECO:0000313" key="1">
    <source>
        <dbReference type="EMBL" id="PJD75015.1"/>
    </source>
</evidence>
<comment type="caution">
    <text evidence="1">The sequence shown here is derived from an EMBL/GenBank/DDBJ whole genome shotgun (WGS) entry which is preliminary data.</text>
</comment>
<reference evidence="1 2" key="1">
    <citation type="journal article" date="2017" name="J. Antimicrob. Chemother.">
        <title>Characterization of the population structure, drug resistance mechanisms and plasmids of the community-associated Enterobacter cloacae complex in China.</title>
        <authorList>
            <person name="Zhou K."/>
            <person name="Yu W."/>
            <person name="Cao X."/>
            <person name="Shen P."/>
            <person name="Lu H."/>
            <person name="Luo Q."/>
            <person name="Rossen J.W.A."/>
            <person name="Xiao Y."/>
        </authorList>
    </citation>
    <scope>NUCLEOTIDE SEQUENCE [LARGE SCALE GENOMIC DNA]</scope>
    <source>
        <strain evidence="1 2">ECC904</strain>
    </source>
</reference>
<protein>
    <submittedName>
        <fullName evidence="1">Uncharacterized protein</fullName>
    </submittedName>
</protein>
<name>A0A2J0PMD1_9ENTR</name>
<dbReference type="EMBL" id="NEEW01000056">
    <property type="protein sequence ID" value="PJD75015.1"/>
    <property type="molecule type" value="Genomic_DNA"/>
</dbReference>
<organism evidence="1 2">
    <name type="scientific">Enterobacter hormaechei</name>
    <dbReference type="NCBI Taxonomy" id="158836"/>
    <lineage>
        <taxon>Bacteria</taxon>
        <taxon>Pseudomonadati</taxon>
        <taxon>Pseudomonadota</taxon>
        <taxon>Gammaproteobacteria</taxon>
        <taxon>Enterobacterales</taxon>
        <taxon>Enterobacteriaceae</taxon>
        <taxon>Enterobacter</taxon>
        <taxon>Enterobacter cloacae complex</taxon>
    </lineage>
</organism>
<dbReference type="RefSeq" id="WP_040115233.1">
    <property type="nucleotide sequence ID" value="NZ_CBDITZ010000006.1"/>
</dbReference>
<dbReference type="Proteomes" id="UP000229974">
    <property type="component" value="Unassembled WGS sequence"/>
</dbReference>
<sequence>MKAIIHVNSTNDSITIQLCGVGATEVQAREKAFGNVNRVVNVSSQQYQGGQCVTASQEFIDAYNVEPVWDSRFDETGKVVNSLNEDSHQFIVDFLESLFIDENGELNCRVKSVQNETSDKKRLVNESSAFRHAMDIHYKYASAIKPDTSH</sequence>
<accession>A0A2J0PMD1</accession>
<evidence type="ECO:0000313" key="2">
    <source>
        <dbReference type="Proteomes" id="UP000229974"/>
    </source>
</evidence>
<proteinExistence type="predicted"/>
<dbReference type="OrthoDB" id="9870887at2"/>